<dbReference type="Proteomes" id="UP000447873">
    <property type="component" value="Unassembled WGS sequence"/>
</dbReference>
<reference evidence="3 5" key="1">
    <citation type="submission" date="2019-07" db="EMBL/GenBank/DDBJ databases">
        <title>Venturia inaequalis Genome Resource.</title>
        <authorList>
            <person name="Lichtner F.J."/>
        </authorList>
    </citation>
    <scope>NUCLEOTIDE SEQUENCE [LARGE SCALE GENOMIC DNA]</scope>
    <source>
        <strain evidence="2 4">120213</strain>
        <strain evidence="3 5">DMI_063113</strain>
    </source>
</reference>
<comment type="caution">
    <text evidence="3">The sequence shown here is derived from an EMBL/GenBank/DDBJ whole genome shotgun (WGS) entry which is preliminary data.</text>
</comment>
<name>A0A8H3ZBR7_VENIN</name>
<keyword evidence="5" id="KW-1185">Reference proteome</keyword>
<dbReference type="PANTHER" id="PTHR42040">
    <property type="entry name" value="INNER KINETOCHORE SUBUNIT FTA4"/>
    <property type="match status" value="1"/>
</dbReference>
<dbReference type="Pfam" id="PF13093">
    <property type="entry name" value="FTA4"/>
    <property type="match status" value="1"/>
</dbReference>
<sequence>MAENADPILALKTTFLRQQVRVLSQPLRPSERWKKGSDLPEEDVGIAVKRANDIVRRHNNSVYDGIAIRNLATQIDRLYWQSTNPEDPLYDEDVDAVSRQGDDLTRDDNIAKLSSMVQGEAGVSEDLQLQIQSLQELQLRRAELQKKLSSYRHLQSLMEPFKDPQNSIQPNLVTRDGPLADELAKSKALGIRVAGRLAGLEELDGRGDDEDDDLMMEEDEKLAAVLGSS</sequence>
<evidence type="ECO:0000313" key="3">
    <source>
        <dbReference type="EMBL" id="KAE9986561.1"/>
    </source>
</evidence>
<dbReference type="PANTHER" id="PTHR42040:SF1">
    <property type="entry name" value="INNER KINETOCHORE SUBUNIT FTA4"/>
    <property type="match status" value="1"/>
</dbReference>
<dbReference type="OrthoDB" id="21214at2759"/>
<protein>
    <recommendedName>
        <fullName evidence="6">Kinetochore protein fta4</fullName>
    </recommendedName>
</protein>
<evidence type="ECO:0000313" key="5">
    <source>
        <dbReference type="Proteomes" id="UP000490939"/>
    </source>
</evidence>
<dbReference type="GO" id="GO:0031511">
    <property type="term" value="C:Mis6-Sim4 complex"/>
    <property type="evidence" value="ECO:0007669"/>
    <property type="project" value="InterPro"/>
</dbReference>
<proteinExistence type="predicted"/>
<accession>A0A8H3ZBR7</accession>
<dbReference type="EMBL" id="WNWR01000256">
    <property type="protein sequence ID" value="KAE9986561.1"/>
    <property type="molecule type" value="Genomic_DNA"/>
</dbReference>
<dbReference type="Proteomes" id="UP000490939">
    <property type="component" value="Unassembled WGS sequence"/>
</dbReference>
<evidence type="ECO:0000313" key="2">
    <source>
        <dbReference type="EMBL" id="KAE9967696.1"/>
    </source>
</evidence>
<evidence type="ECO:0008006" key="6">
    <source>
        <dbReference type="Google" id="ProtNLM"/>
    </source>
</evidence>
<dbReference type="InterPro" id="IPR025207">
    <property type="entry name" value="Sim4_Fta4"/>
</dbReference>
<gene>
    <name evidence="3" type="ORF">EG327_004266</name>
    <name evidence="2" type="ORF">EG328_008047</name>
</gene>
<dbReference type="AlphaFoldDB" id="A0A8H3ZBR7"/>
<evidence type="ECO:0000313" key="4">
    <source>
        <dbReference type="Proteomes" id="UP000447873"/>
    </source>
</evidence>
<feature type="coiled-coil region" evidence="1">
    <location>
        <begin position="127"/>
        <end position="154"/>
    </location>
</feature>
<dbReference type="EMBL" id="WNWS01000443">
    <property type="protein sequence ID" value="KAE9967696.1"/>
    <property type="molecule type" value="Genomic_DNA"/>
</dbReference>
<keyword evidence="1" id="KW-0175">Coiled coil</keyword>
<organism evidence="3 5">
    <name type="scientific">Venturia inaequalis</name>
    <name type="common">Apple scab fungus</name>
    <dbReference type="NCBI Taxonomy" id="5025"/>
    <lineage>
        <taxon>Eukaryota</taxon>
        <taxon>Fungi</taxon>
        <taxon>Dikarya</taxon>
        <taxon>Ascomycota</taxon>
        <taxon>Pezizomycotina</taxon>
        <taxon>Dothideomycetes</taxon>
        <taxon>Pleosporomycetidae</taxon>
        <taxon>Venturiales</taxon>
        <taxon>Venturiaceae</taxon>
        <taxon>Venturia</taxon>
    </lineage>
</organism>
<evidence type="ECO:0000256" key="1">
    <source>
        <dbReference type="SAM" id="Coils"/>
    </source>
</evidence>